<name>A0A0B2A5S5_9MICO</name>
<dbReference type="InterPro" id="IPR051678">
    <property type="entry name" value="AGP_Transferase"/>
</dbReference>
<dbReference type="EMBL" id="JTDK01000011">
    <property type="protein sequence ID" value="KHK97104.1"/>
    <property type="molecule type" value="Genomic_DNA"/>
</dbReference>
<dbReference type="GO" id="GO:0016740">
    <property type="term" value="F:transferase activity"/>
    <property type="evidence" value="ECO:0007669"/>
    <property type="project" value="UniProtKB-KW"/>
</dbReference>
<accession>A0A0B2A5S5</accession>
<protein>
    <submittedName>
        <fullName evidence="2">Aminoglycoside phosphotransferase</fullName>
    </submittedName>
</protein>
<keyword evidence="2" id="KW-0808">Transferase</keyword>
<dbReference type="Gene3D" id="3.90.1200.10">
    <property type="match status" value="1"/>
</dbReference>
<dbReference type="PANTHER" id="PTHR21310">
    <property type="entry name" value="AMINOGLYCOSIDE PHOSPHOTRANSFERASE-RELATED-RELATED"/>
    <property type="match status" value="1"/>
</dbReference>
<reference evidence="2 3" key="1">
    <citation type="submission" date="2014-11" db="EMBL/GenBank/DDBJ databases">
        <title>Genome sequence of Microbacterium mangrovi MUSC 115(T).</title>
        <authorList>
            <person name="Lee L.-H."/>
        </authorList>
    </citation>
    <scope>NUCLEOTIDE SEQUENCE [LARGE SCALE GENOMIC DNA]</scope>
    <source>
        <strain evidence="2 3">MUSC 115</strain>
    </source>
</reference>
<gene>
    <name evidence="2" type="ORF">LK09_12545</name>
</gene>
<dbReference type="InterPro" id="IPR002575">
    <property type="entry name" value="Aminoglycoside_PTrfase"/>
</dbReference>
<dbReference type="InterPro" id="IPR011009">
    <property type="entry name" value="Kinase-like_dom_sf"/>
</dbReference>
<sequence length="299" mass="32082">MHADQIPLDPAVARRLVHEQFPKWAGEPVVPLATAATTSYVYRIGTHHTARFPMREEDAGAVRRRLRAERAAMAEFAALSTVPAPLLAGVGEPGPGFPLPWSVQTWVEGEVAGPTSVAGSWPFAADVAELLVRLRAADVRGRRFSGTGRGGELTAHDDWMEHCLAQSAGMLPVERLRSAWAELRTTARDEPDVMSHGDLIPGNLLLHGDRLAGILDTGGFGPADPALDLVVAWHTLDAGPRGILRAHVGAGDVQWRRGAAWALLQALGLVWYYADSNPGMSALGRSTIDRVLAAPELCL</sequence>
<dbReference type="STRING" id="1348253.LK09_12545"/>
<dbReference type="OrthoDB" id="9797603at2"/>
<dbReference type="Gene3D" id="3.30.200.20">
    <property type="entry name" value="Phosphorylase Kinase, domain 1"/>
    <property type="match status" value="1"/>
</dbReference>
<proteinExistence type="predicted"/>
<evidence type="ECO:0000313" key="3">
    <source>
        <dbReference type="Proteomes" id="UP000031030"/>
    </source>
</evidence>
<evidence type="ECO:0000313" key="2">
    <source>
        <dbReference type="EMBL" id="KHK97104.1"/>
    </source>
</evidence>
<dbReference type="Proteomes" id="UP000031030">
    <property type="component" value="Unassembled WGS sequence"/>
</dbReference>
<comment type="caution">
    <text evidence="2">The sequence shown here is derived from an EMBL/GenBank/DDBJ whole genome shotgun (WGS) entry which is preliminary data.</text>
</comment>
<dbReference type="RefSeq" id="WP_039399891.1">
    <property type="nucleotide sequence ID" value="NZ_JTDK01000011.1"/>
</dbReference>
<dbReference type="AlphaFoldDB" id="A0A0B2A5S5"/>
<dbReference type="SUPFAM" id="SSF56112">
    <property type="entry name" value="Protein kinase-like (PK-like)"/>
    <property type="match status" value="1"/>
</dbReference>
<dbReference type="Pfam" id="PF01636">
    <property type="entry name" value="APH"/>
    <property type="match status" value="1"/>
</dbReference>
<dbReference type="PANTHER" id="PTHR21310:SF42">
    <property type="entry name" value="BIFUNCTIONAL AAC_APH"/>
    <property type="match status" value="1"/>
</dbReference>
<organism evidence="2 3">
    <name type="scientific">Microbacterium mangrovi</name>
    <dbReference type="NCBI Taxonomy" id="1348253"/>
    <lineage>
        <taxon>Bacteria</taxon>
        <taxon>Bacillati</taxon>
        <taxon>Actinomycetota</taxon>
        <taxon>Actinomycetes</taxon>
        <taxon>Micrococcales</taxon>
        <taxon>Microbacteriaceae</taxon>
        <taxon>Microbacterium</taxon>
    </lineage>
</organism>
<feature type="domain" description="Aminoglycoside phosphotransferase" evidence="1">
    <location>
        <begin position="39"/>
        <end position="261"/>
    </location>
</feature>
<keyword evidence="3" id="KW-1185">Reference proteome</keyword>
<evidence type="ECO:0000259" key="1">
    <source>
        <dbReference type="Pfam" id="PF01636"/>
    </source>
</evidence>